<feature type="transmembrane region" description="Helical" evidence="1">
    <location>
        <begin position="69"/>
        <end position="93"/>
    </location>
</feature>
<proteinExistence type="predicted"/>
<protein>
    <recommendedName>
        <fullName evidence="4">CDP-alcohol phosphatidyltransferase family protein</fullName>
    </recommendedName>
</protein>
<dbReference type="Gene3D" id="1.20.120.1760">
    <property type="match status" value="1"/>
</dbReference>
<keyword evidence="3" id="KW-1185">Reference proteome</keyword>
<dbReference type="AlphaFoldDB" id="A0A917D1X5"/>
<feature type="transmembrane region" description="Helical" evidence="1">
    <location>
        <begin position="43"/>
        <end position="63"/>
    </location>
</feature>
<evidence type="ECO:0000313" key="3">
    <source>
        <dbReference type="Proteomes" id="UP000654257"/>
    </source>
</evidence>
<dbReference type="GO" id="GO:0008654">
    <property type="term" value="P:phospholipid biosynthetic process"/>
    <property type="evidence" value="ECO:0007669"/>
    <property type="project" value="InterPro"/>
</dbReference>
<dbReference type="GO" id="GO:0016020">
    <property type="term" value="C:membrane"/>
    <property type="evidence" value="ECO:0007669"/>
    <property type="project" value="InterPro"/>
</dbReference>
<evidence type="ECO:0000256" key="1">
    <source>
        <dbReference type="SAM" id="Phobius"/>
    </source>
</evidence>
<reference evidence="2" key="1">
    <citation type="journal article" date="2014" name="Int. J. Syst. Evol. Microbiol.">
        <title>Complete genome sequence of Corynebacterium casei LMG S-19264T (=DSM 44701T), isolated from a smear-ripened cheese.</title>
        <authorList>
            <consortium name="US DOE Joint Genome Institute (JGI-PGF)"/>
            <person name="Walter F."/>
            <person name="Albersmeier A."/>
            <person name="Kalinowski J."/>
            <person name="Ruckert C."/>
        </authorList>
    </citation>
    <scope>NUCLEOTIDE SEQUENCE</scope>
    <source>
        <strain evidence="2">CCM 7905</strain>
    </source>
</reference>
<dbReference type="RefSeq" id="WP_188544387.1">
    <property type="nucleotide sequence ID" value="NZ_BMCU01000002.1"/>
</dbReference>
<dbReference type="Pfam" id="PF01066">
    <property type="entry name" value="CDP-OH_P_transf"/>
    <property type="match status" value="1"/>
</dbReference>
<accession>A0A917D1X5</accession>
<feature type="transmembrane region" description="Helical" evidence="1">
    <location>
        <begin position="190"/>
        <end position="210"/>
    </location>
</feature>
<reference evidence="2" key="2">
    <citation type="submission" date="2020-09" db="EMBL/GenBank/DDBJ databases">
        <authorList>
            <person name="Sun Q."/>
            <person name="Sedlacek I."/>
        </authorList>
    </citation>
    <scope>NUCLEOTIDE SEQUENCE</scope>
    <source>
        <strain evidence="2">CCM 7905</strain>
    </source>
</reference>
<dbReference type="Proteomes" id="UP000654257">
    <property type="component" value="Unassembled WGS sequence"/>
</dbReference>
<feature type="transmembrane region" description="Helical" evidence="1">
    <location>
        <begin position="114"/>
        <end position="137"/>
    </location>
</feature>
<dbReference type="GO" id="GO:0016780">
    <property type="term" value="F:phosphotransferase activity, for other substituted phosphate groups"/>
    <property type="evidence" value="ECO:0007669"/>
    <property type="project" value="InterPro"/>
</dbReference>
<sequence length="228" mass="23822">MKRAEYLARWSALHGDADVGSPLLRGWLTVMFRIAFPLVRLKVSPSVVTAFGVAVAVSAVAMTASGGSWVLLAAVAVLLASVFDGLDGAVAVMQRKESSFGYVIDSVADRCCDLMFFACLAVVGAPLPLVIAVSVLTMLQETARARATAAGLTDIAVITVWERPSRVITTIVTLCAVWLVPIHAQLSAIIGAVVGALLAVVGLTQFLVVAHRDLVTQDHRPASSTAAG</sequence>
<evidence type="ECO:0000313" key="2">
    <source>
        <dbReference type="EMBL" id="GGG03577.1"/>
    </source>
</evidence>
<keyword evidence="1" id="KW-0812">Transmembrane</keyword>
<dbReference type="InterPro" id="IPR000462">
    <property type="entry name" value="CDP-OH_P_trans"/>
</dbReference>
<comment type="caution">
    <text evidence="2">The sequence shown here is derived from an EMBL/GenBank/DDBJ whole genome shotgun (WGS) entry which is preliminary data.</text>
</comment>
<gene>
    <name evidence="2" type="ORF">GCM10007304_17110</name>
</gene>
<dbReference type="EMBL" id="BMCU01000002">
    <property type="protein sequence ID" value="GGG03577.1"/>
    <property type="molecule type" value="Genomic_DNA"/>
</dbReference>
<dbReference type="InterPro" id="IPR043130">
    <property type="entry name" value="CDP-OH_PTrfase_TM_dom"/>
</dbReference>
<keyword evidence="1" id="KW-1133">Transmembrane helix</keyword>
<evidence type="ECO:0008006" key="4">
    <source>
        <dbReference type="Google" id="ProtNLM"/>
    </source>
</evidence>
<keyword evidence="1" id="KW-0472">Membrane</keyword>
<name>A0A917D1X5_9NOCA</name>
<organism evidence="2 3">
    <name type="scientific">Rhodococcoides trifolii</name>
    <dbReference type="NCBI Taxonomy" id="908250"/>
    <lineage>
        <taxon>Bacteria</taxon>
        <taxon>Bacillati</taxon>
        <taxon>Actinomycetota</taxon>
        <taxon>Actinomycetes</taxon>
        <taxon>Mycobacteriales</taxon>
        <taxon>Nocardiaceae</taxon>
        <taxon>Rhodococcoides</taxon>
    </lineage>
</organism>